<feature type="transmembrane region" description="Helical" evidence="1">
    <location>
        <begin position="47"/>
        <end position="67"/>
    </location>
</feature>
<dbReference type="Proteomes" id="UP000728647">
    <property type="component" value="Unassembled WGS sequence"/>
</dbReference>
<keyword evidence="1" id="KW-0472">Membrane</keyword>
<dbReference type="Proteomes" id="UP001016761">
    <property type="component" value="Unassembled WGS sequence"/>
</dbReference>
<dbReference type="EMBL" id="JABURA010000001">
    <property type="protein sequence ID" value="NUB93302.1"/>
    <property type="molecule type" value="Genomic_DNA"/>
</dbReference>
<dbReference type="RefSeq" id="WP_174678870.1">
    <property type="nucleotide sequence ID" value="NZ_JABUQZ010000001.1"/>
</dbReference>
<gene>
    <name evidence="2" type="ORF">HT576_20065</name>
    <name evidence="3" type="ORF">HTZ84_00440</name>
</gene>
<keyword evidence="5" id="KW-1185">Reference proteome</keyword>
<dbReference type="EMBL" id="JABUQZ010000001">
    <property type="protein sequence ID" value="NUC70793.1"/>
    <property type="molecule type" value="Genomic_DNA"/>
</dbReference>
<evidence type="ECO:0000313" key="5">
    <source>
        <dbReference type="Proteomes" id="UP001016761"/>
    </source>
</evidence>
<keyword evidence="1" id="KW-0812">Transmembrane</keyword>
<feature type="transmembrane region" description="Helical" evidence="1">
    <location>
        <begin position="12"/>
        <end position="35"/>
    </location>
</feature>
<dbReference type="AlphaFoldDB" id="A0A8J8GSQ3"/>
<evidence type="ECO:0000313" key="2">
    <source>
        <dbReference type="EMBL" id="NUB93302.1"/>
    </source>
</evidence>
<evidence type="ECO:0000256" key="1">
    <source>
        <dbReference type="SAM" id="Phobius"/>
    </source>
</evidence>
<proteinExistence type="predicted"/>
<reference evidence="2 5" key="1">
    <citation type="submission" date="2020-06" db="EMBL/GenBank/DDBJ databases">
        <title>Haloterrigena sp. nov., an extremely halophilic archaeon isolated from a saline sediment.</title>
        <authorList>
            <person name="Liu B.-B."/>
        </authorList>
    </citation>
    <scope>NUCLEOTIDE SEQUENCE</scope>
    <source>
        <strain evidence="2">SYSU A121-1</strain>
        <strain evidence="3 5">SYSU A558-1</strain>
    </source>
</reference>
<evidence type="ECO:0000313" key="3">
    <source>
        <dbReference type="EMBL" id="NUC70793.1"/>
    </source>
</evidence>
<dbReference type="OrthoDB" id="327186at2157"/>
<comment type="caution">
    <text evidence="2">The sequence shown here is derived from an EMBL/GenBank/DDBJ whole genome shotgun (WGS) entry which is preliminary data.</text>
</comment>
<keyword evidence="1" id="KW-1133">Transmembrane helix</keyword>
<protein>
    <submittedName>
        <fullName evidence="2">Uncharacterized protein</fullName>
    </submittedName>
</protein>
<evidence type="ECO:0000313" key="4">
    <source>
        <dbReference type="Proteomes" id="UP000728647"/>
    </source>
</evidence>
<accession>A0A8J8GSQ3</accession>
<sequence length="71" mass="8075">MGIQEYFESDLRFYYAIGVFVMLVYVLGIALSALLDLAVIDHRLVPLTVGFFLFMFVYFISVSVQALEPDS</sequence>
<organism evidence="2 4">
    <name type="scientific">Haloterrigena gelatinilytica</name>
    <dbReference type="NCBI Taxonomy" id="2741724"/>
    <lineage>
        <taxon>Archaea</taxon>
        <taxon>Methanobacteriati</taxon>
        <taxon>Methanobacteriota</taxon>
        <taxon>Stenosarchaea group</taxon>
        <taxon>Halobacteria</taxon>
        <taxon>Halobacteriales</taxon>
        <taxon>Natrialbaceae</taxon>
        <taxon>Haloterrigena</taxon>
    </lineage>
</organism>
<name>A0A8J8GSQ3_9EURY</name>